<dbReference type="InterPro" id="IPR041577">
    <property type="entry name" value="RT_RNaseH_2"/>
</dbReference>
<name>A0A438GXV1_VITVI</name>
<evidence type="ECO:0000313" key="3">
    <source>
        <dbReference type="Proteomes" id="UP000288805"/>
    </source>
</evidence>
<dbReference type="PANTHER" id="PTHR34072">
    <property type="entry name" value="ENZYMATIC POLYPROTEIN-RELATED"/>
    <property type="match status" value="1"/>
</dbReference>
<evidence type="ECO:0000313" key="2">
    <source>
        <dbReference type="EMBL" id="RVW77029.1"/>
    </source>
</evidence>
<organism evidence="2 3">
    <name type="scientific">Vitis vinifera</name>
    <name type="common">Grape</name>
    <dbReference type="NCBI Taxonomy" id="29760"/>
    <lineage>
        <taxon>Eukaryota</taxon>
        <taxon>Viridiplantae</taxon>
        <taxon>Streptophyta</taxon>
        <taxon>Embryophyta</taxon>
        <taxon>Tracheophyta</taxon>
        <taxon>Spermatophyta</taxon>
        <taxon>Magnoliopsida</taxon>
        <taxon>eudicotyledons</taxon>
        <taxon>Gunneridae</taxon>
        <taxon>Pentapetalae</taxon>
        <taxon>rosids</taxon>
        <taxon>Vitales</taxon>
        <taxon>Vitaceae</taxon>
        <taxon>Viteae</taxon>
        <taxon>Vitis</taxon>
    </lineage>
</organism>
<comment type="caution">
    <text evidence="2">The sequence shown here is derived from an EMBL/GenBank/DDBJ whole genome shotgun (WGS) entry which is preliminary data.</text>
</comment>
<gene>
    <name evidence="2" type="primary">SPK1_1</name>
    <name evidence="2" type="ORF">CK203_036892</name>
</gene>
<reference evidence="2 3" key="1">
    <citation type="journal article" date="2018" name="PLoS Genet.">
        <title>Population sequencing reveals clonal diversity and ancestral inbreeding in the grapevine cultivar Chardonnay.</title>
        <authorList>
            <person name="Roach M.J."/>
            <person name="Johnson D.L."/>
            <person name="Bohlmann J."/>
            <person name="van Vuuren H.J."/>
            <person name="Jones S.J."/>
            <person name="Pretorius I.S."/>
            <person name="Schmidt S.A."/>
            <person name="Borneman A.R."/>
        </authorList>
    </citation>
    <scope>NUCLEOTIDE SEQUENCE [LARGE SCALE GENOMIC DNA]</scope>
    <source>
        <strain evidence="3">cv. Chardonnay</strain>
        <tissue evidence="2">Leaf</tissue>
    </source>
</reference>
<accession>A0A438GXV1</accession>
<protein>
    <submittedName>
        <fullName evidence="2">Guanine nucleotide exchange factor SPIKE 1</fullName>
    </submittedName>
</protein>
<dbReference type="PANTHER" id="PTHR34072:SF55">
    <property type="entry name" value="DNA_RNA POLYMERASES SUPERFAMILY PROTEIN"/>
    <property type="match status" value="1"/>
</dbReference>
<dbReference type="AlphaFoldDB" id="A0A438GXV1"/>
<proteinExistence type="predicted"/>
<sequence length="263" mass="30157">MTTIPVLALLDFTQLFIVETDASRFGLGIVLMKGQRPLACFSKVLLAREQQKSIYESLKFLLEQRVVNESYQKWVAKLFGYDFEIQFHLGLENKAVDALSHIPIFTELAPLLGLLADPNAYPRYSLDHGLLLYKGCLVLPKVSPLIPTLLQEGHASVVRDCMEFPVPLLPFVAKYFLVDFGWSYSCCKELPSSVLIQELFLTWDHDDLSQRAKAARILVVLLCKHEFDSRYQKHEDKYILPSYIFHLLARCLALLWHSIILVK</sequence>
<dbReference type="SUPFAM" id="SSF56672">
    <property type="entry name" value="DNA/RNA polymerases"/>
    <property type="match status" value="1"/>
</dbReference>
<dbReference type="EMBL" id="QGNW01000319">
    <property type="protein sequence ID" value="RVW77029.1"/>
    <property type="molecule type" value="Genomic_DNA"/>
</dbReference>
<feature type="domain" description="Reverse transcriptase/retrotransposon-derived protein RNase H-like" evidence="1">
    <location>
        <begin position="2"/>
        <end position="57"/>
    </location>
</feature>
<dbReference type="Pfam" id="PF17919">
    <property type="entry name" value="RT_RNaseH_2"/>
    <property type="match status" value="1"/>
</dbReference>
<evidence type="ECO:0000259" key="1">
    <source>
        <dbReference type="Pfam" id="PF17919"/>
    </source>
</evidence>
<dbReference type="InterPro" id="IPR043502">
    <property type="entry name" value="DNA/RNA_pol_sf"/>
</dbReference>
<dbReference type="Proteomes" id="UP000288805">
    <property type="component" value="Unassembled WGS sequence"/>
</dbReference>